<keyword evidence="1" id="KW-0413">Isomerase</keyword>
<evidence type="ECO:0000313" key="1">
    <source>
        <dbReference type="EMBL" id="MYL55208.1"/>
    </source>
</evidence>
<organism evidence="1 2">
    <name type="scientific">Pontibacillus yanchengensis</name>
    <dbReference type="NCBI Taxonomy" id="462910"/>
    <lineage>
        <taxon>Bacteria</taxon>
        <taxon>Bacillati</taxon>
        <taxon>Bacillota</taxon>
        <taxon>Bacilli</taxon>
        <taxon>Bacillales</taxon>
        <taxon>Bacillaceae</taxon>
        <taxon>Pontibacillus</taxon>
    </lineage>
</organism>
<protein>
    <submittedName>
        <fullName evidence="1">Alanine racemase</fullName>
        <ecNumber evidence="1">5.1.1.1</ecNumber>
    </submittedName>
</protein>
<dbReference type="Proteomes" id="UP000466692">
    <property type="component" value="Unassembled WGS sequence"/>
</dbReference>
<comment type="caution">
    <text evidence="1">The sequence shown here is derived from an EMBL/GenBank/DDBJ whole genome shotgun (WGS) entry which is preliminary data.</text>
</comment>
<keyword evidence="2" id="KW-1185">Reference proteome</keyword>
<evidence type="ECO:0000313" key="2">
    <source>
        <dbReference type="Proteomes" id="UP000466692"/>
    </source>
</evidence>
<reference evidence="1" key="1">
    <citation type="submission" date="2019-11" db="EMBL/GenBank/DDBJ databases">
        <title>Genome sequences of 17 halophilic strains isolated from different environments.</title>
        <authorList>
            <person name="Furrow R.E."/>
        </authorList>
    </citation>
    <scope>NUCLEOTIDE SEQUENCE</scope>
    <source>
        <strain evidence="1">22510_22_Filter</strain>
    </source>
</reference>
<gene>
    <name evidence="1" type="ORF">GLW08_17945</name>
</gene>
<accession>A0ACC7VJR9</accession>
<sequence length="398" mass="45337">MEVERGSWLSIETYYRDSWVEVRLDSIKDNIQRLQQNLRKQTGIYAVVKANAYGHGDIQVAHAALEAGAQALAVSLLDEALKLREEGVEAPILVMGWIRPQDVHLAAKHDISVTVFQKDWLEEVKRQSFTEPISLHIKWDTGMGRIGIRTKEDLQAVLQEFTDSRLKLDGVFTHFSTADEEDVSYFEKQQARFEELLEEFQRLWSQPVSIHTGNSAASMRFPDQMHQMVRFGIGMYGLYPSSDVKAIDPIPLQPAFSLHSQLIHVKELPEGESISYGADYTTKGQEWIGTVPLGYADGWIRKLQGMDVLVNGKRVPIVGKICMDQFMIKLDQHYPVGTKVTLIGKQGSEEIEMDEVANYVDTINYEIPCLISYRVPRIYVKDENIIEIENSLSIEEME</sequence>
<name>A0ACC7VJR9_9BACI</name>
<dbReference type="EC" id="5.1.1.1" evidence="1"/>
<dbReference type="EMBL" id="WMEU01000007">
    <property type="protein sequence ID" value="MYL55208.1"/>
    <property type="molecule type" value="Genomic_DNA"/>
</dbReference>
<proteinExistence type="predicted"/>